<dbReference type="RefSeq" id="XP_018378797.1">
    <property type="nucleotide sequence ID" value="XM_018532700.1"/>
</dbReference>
<dbReference type="GeneID" id="29118294"/>
<dbReference type="VEuPathDB" id="FungiDB:CC77DRAFT_671572"/>
<dbReference type="EMBL" id="KV441512">
    <property type="protein sequence ID" value="OAG13376.1"/>
    <property type="molecule type" value="Genomic_DNA"/>
</dbReference>
<sequence length="503" mass="57874">MAHLLRLPRELRDLIYEYYFDGEGGFKYDFVTNKLRWADGLSIDLSLVLACRQIAAETHGLALRTNTLRFKTFHSDHTQEHASVLHVVNREIYERQESLLDSLAPELLSQEQAQVAKSLYPQFAPVIDYWRLRGKIRLIGALCEECCVTPSIWRDFVAFTLNLISQQPGFLGEAEALKLEARQKRSGFLFGPRVMVIPDPDPHEDARTLALNEARPVPWQITDIEEIAKLRELIIDDNVVPHSNTKYTYSAASMALRLLHSMPRVTRDNIRKIILIEDRESIAFPQSHGRGFIDVCREHPQLKVERFVSLWRNAIPVSYKDISAYLHGDQNFLDHGLLDRHRCDAGFISQGVGTWIMEARALPSLGMPQDSFTLVLDGDPLPDQTSRIFKIIQRDAAWQSALDICYDTGLLPRPSWPDKRIYTASFIHEEFPEAIGAISTHSSLVRTNFPVGAPYDVEQLLQEHEGWTPEDWEEGWQLHEPHQFQTEAPLPPWHLLRWQHVIR</sequence>
<dbReference type="Proteomes" id="UP000291422">
    <property type="component" value="Unassembled WGS sequence"/>
</dbReference>
<organism evidence="1 3">
    <name type="scientific">Alternaria alternata</name>
    <name type="common">Alternaria rot fungus</name>
    <name type="synonym">Torula alternata</name>
    <dbReference type="NCBI Taxonomy" id="5599"/>
    <lineage>
        <taxon>Eukaryota</taxon>
        <taxon>Fungi</taxon>
        <taxon>Dikarya</taxon>
        <taxon>Ascomycota</taxon>
        <taxon>Pezizomycotina</taxon>
        <taxon>Dothideomycetes</taxon>
        <taxon>Pleosporomycetidae</taxon>
        <taxon>Pleosporales</taxon>
        <taxon>Pleosporineae</taxon>
        <taxon>Pleosporaceae</taxon>
        <taxon>Alternaria</taxon>
        <taxon>Alternaria sect. Alternaria</taxon>
        <taxon>Alternaria alternata complex</taxon>
    </lineage>
</organism>
<proteinExistence type="predicted"/>
<gene>
    <name evidence="2" type="ORF">AA0117_g3461</name>
    <name evidence="1" type="ORF">CC77DRAFT_671572</name>
</gene>
<name>A0A177D1K9_ALTAL</name>
<evidence type="ECO:0000313" key="1">
    <source>
        <dbReference type="EMBL" id="OAG13376.1"/>
    </source>
</evidence>
<keyword evidence="3" id="KW-1185">Reference proteome</keyword>
<reference evidence="1 3" key="1">
    <citation type="submission" date="2016-05" db="EMBL/GenBank/DDBJ databases">
        <title>Comparative analysis of secretome profiles of manganese(II)-oxidizing ascomycete fungi.</title>
        <authorList>
            <consortium name="DOE Joint Genome Institute"/>
            <person name="Zeiner C.A."/>
            <person name="Purvine S.O."/>
            <person name="Zink E.M."/>
            <person name="Wu S."/>
            <person name="Pasa-Tolic L."/>
            <person name="Chaput D.L."/>
            <person name="Haridas S."/>
            <person name="Grigoriev I.V."/>
            <person name="Santelli C.M."/>
            <person name="Hansel C.M."/>
        </authorList>
    </citation>
    <scope>NUCLEOTIDE SEQUENCE [LARGE SCALE GENOMIC DNA]</scope>
    <source>
        <strain evidence="1 3">SRC1lrK2f</strain>
    </source>
</reference>
<dbReference type="AlphaFoldDB" id="A0A177D1K9"/>
<dbReference type="OMA" id="GRQECHA"/>
<dbReference type="KEGG" id="aalt:CC77DRAFT_671572"/>
<dbReference type="STRING" id="5599.A0A177D1K9"/>
<protein>
    <submittedName>
        <fullName evidence="1">Uncharacterized protein</fullName>
    </submittedName>
</protein>
<reference evidence="2" key="3">
    <citation type="journal article" date="2019" name="J. ISSAAS">
        <title>Genomics, evolutionary history and diagnostics of the Alternaria alternata species group including apple and Asian pear pathotypes.</title>
        <authorList>
            <person name="Armitage A.D."/>
            <person name="Cockerton H.M."/>
            <person name="Sreenivasaprasad S."/>
            <person name="Woodhall J."/>
            <person name="Lane C."/>
            <person name="Harrison R.J."/>
            <person name="Clarkson J.P."/>
        </authorList>
    </citation>
    <scope>NUCLEOTIDE SEQUENCE</scope>
    <source>
        <strain evidence="2">FERA 1177</strain>
    </source>
</reference>
<dbReference type="EMBL" id="PDXD01000005">
    <property type="protein sequence ID" value="RYN79682.1"/>
    <property type="molecule type" value="Genomic_DNA"/>
</dbReference>
<reference evidence="4" key="2">
    <citation type="journal article" date="2019" name="bioRxiv">
        <title>Genomics, evolutionary history and diagnostics of the Alternaria alternata species group including apple and Asian pear pathotypes.</title>
        <authorList>
            <person name="Armitage A.D."/>
            <person name="Cockerton H.M."/>
            <person name="Sreenivasaprasad S."/>
            <person name="Woodhall J.W."/>
            <person name="Lane C.R."/>
            <person name="Harrison R.J."/>
            <person name="Clarkson J.P."/>
        </authorList>
    </citation>
    <scope>NUCLEOTIDE SEQUENCE [LARGE SCALE GENOMIC DNA]</scope>
    <source>
        <strain evidence="4">FERA 1177</strain>
    </source>
</reference>
<evidence type="ECO:0000313" key="3">
    <source>
        <dbReference type="Proteomes" id="UP000077248"/>
    </source>
</evidence>
<accession>A0A177D1K9</accession>
<evidence type="ECO:0000313" key="4">
    <source>
        <dbReference type="Proteomes" id="UP000291422"/>
    </source>
</evidence>
<dbReference type="Proteomes" id="UP000077248">
    <property type="component" value="Unassembled WGS sequence"/>
</dbReference>
<evidence type="ECO:0000313" key="2">
    <source>
        <dbReference type="EMBL" id="RYN79682.1"/>
    </source>
</evidence>